<evidence type="ECO:0000256" key="8">
    <source>
        <dbReference type="ARBA" id="ARBA00022842"/>
    </source>
</evidence>
<dbReference type="PANTHER" id="PTHR21621">
    <property type="entry name" value="RIBOSOMAL PROTEIN S6 MODIFICATION PROTEIN"/>
    <property type="match status" value="1"/>
</dbReference>
<sequence length="321" mass="36098">MSIKIGIVMDPLPSINIKKDSTFAMMLAAQKSGWEIHTIYQADLYTSNEQARAFTRTTRVEDNLDHWFDFTSKQDIALSSLDVILMRKDPPFDIEYIATSYILELAEQAGSLIVNKPASLRDFNEKMFITQFPQCCTPFMVARDTRRLREFVEKRFKEEQQDVILKPLDGMGGTSIYRVNPQDPNLSVILETVSEYESRTVMAQQFIPEISNGDKRVLLIDGEAVPYALARIPAAGETRGNLAAGGSGVGIELSERDHWICQQVGPVLKKQGILFAGIDIIGDYLTEINITSPTCIRELDQIYSLDIAGDLIKCIEKHLNQ</sequence>
<accession>A0A3B0WY01</accession>
<dbReference type="InterPro" id="IPR004218">
    <property type="entry name" value="GSHS_ATP-bd"/>
</dbReference>
<protein>
    <submittedName>
        <fullName evidence="11">Glutathione synthetase</fullName>
        <ecNumber evidence="11">6.3.2.3</ecNumber>
    </submittedName>
</protein>
<dbReference type="NCBIfam" id="TIGR01380">
    <property type="entry name" value="glut_syn"/>
    <property type="match status" value="1"/>
</dbReference>
<dbReference type="Gene3D" id="3.30.1490.20">
    <property type="entry name" value="ATP-grasp fold, A domain"/>
    <property type="match status" value="1"/>
</dbReference>
<organism evidence="11">
    <name type="scientific">hydrothermal vent metagenome</name>
    <dbReference type="NCBI Taxonomy" id="652676"/>
    <lineage>
        <taxon>unclassified sequences</taxon>
        <taxon>metagenomes</taxon>
        <taxon>ecological metagenomes</taxon>
    </lineage>
</organism>
<dbReference type="SUPFAM" id="SSF52440">
    <property type="entry name" value="PreATP-grasp domain"/>
    <property type="match status" value="1"/>
</dbReference>
<dbReference type="InterPro" id="IPR013815">
    <property type="entry name" value="ATP_grasp_subdomain_1"/>
</dbReference>
<dbReference type="PANTHER" id="PTHR21621:SF4">
    <property type="entry name" value="GLUTATHIONE SYNTHETASE"/>
    <property type="match status" value="1"/>
</dbReference>
<dbReference type="Pfam" id="PF02955">
    <property type="entry name" value="GSH-S_ATP"/>
    <property type="match status" value="1"/>
</dbReference>
<evidence type="ECO:0000256" key="2">
    <source>
        <dbReference type="ARBA" id="ARBA00001946"/>
    </source>
</evidence>
<dbReference type="GO" id="GO:0046872">
    <property type="term" value="F:metal ion binding"/>
    <property type="evidence" value="ECO:0007669"/>
    <property type="project" value="UniProtKB-KW"/>
</dbReference>
<evidence type="ECO:0000256" key="6">
    <source>
        <dbReference type="ARBA" id="ARBA00022741"/>
    </source>
</evidence>
<dbReference type="PROSITE" id="PS50975">
    <property type="entry name" value="ATP_GRASP"/>
    <property type="match status" value="1"/>
</dbReference>
<evidence type="ECO:0000256" key="1">
    <source>
        <dbReference type="ARBA" id="ARBA00001936"/>
    </source>
</evidence>
<evidence type="ECO:0000256" key="3">
    <source>
        <dbReference type="ARBA" id="ARBA00022598"/>
    </source>
</evidence>
<dbReference type="EC" id="6.3.2.3" evidence="11"/>
<dbReference type="Gene3D" id="3.30.470.20">
    <property type="entry name" value="ATP-grasp fold, B domain"/>
    <property type="match status" value="1"/>
</dbReference>
<dbReference type="AlphaFoldDB" id="A0A3B0WY01"/>
<comment type="cofactor">
    <cofactor evidence="1">
        <name>Mn(2+)</name>
        <dbReference type="ChEBI" id="CHEBI:29035"/>
    </cofactor>
</comment>
<name>A0A3B0WY01_9ZZZZ</name>
<reference evidence="11" key="1">
    <citation type="submission" date="2018-06" db="EMBL/GenBank/DDBJ databases">
        <authorList>
            <person name="Zhirakovskaya E."/>
        </authorList>
    </citation>
    <scope>NUCLEOTIDE SEQUENCE</scope>
</reference>
<feature type="domain" description="ATP-grasp" evidence="10">
    <location>
        <begin position="126"/>
        <end position="316"/>
    </location>
</feature>
<dbReference type="Gene3D" id="3.40.50.20">
    <property type="match status" value="1"/>
</dbReference>
<evidence type="ECO:0000256" key="7">
    <source>
        <dbReference type="ARBA" id="ARBA00022840"/>
    </source>
</evidence>
<keyword evidence="6" id="KW-0547">Nucleotide-binding</keyword>
<gene>
    <name evidence="11" type="ORF">MNBD_GAMMA05-2138</name>
</gene>
<dbReference type="NCBIfam" id="NF003573">
    <property type="entry name" value="PRK05246.1"/>
    <property type="match status" value="1"/>
</dbReference>
<keyword evidence="7" id="KW-0067">ATP-binding</keyword>
<keyword evidence="5" id="KW-0479">Metal-binding</keyword>
<dbReference type="FunFam" id="3.40.50.20:FF:000009">
    <property type="entry name" value="Glutathione synthetase"/>
    <property type="match status" value="1"/>
</dbReference>
<dbReference type="GO" id="GO:0005737">
    <property type="term" value="C:cytoplasm"/>
    <property type="evidence" value="ECO:0007669"/>
    <property type="project" value="TreeGrafter"/>
</dbReference>
<keyword evidence="9" id="KW-0464">Manganese</keyword>
<dbReference type="InterPro" id="IPR011761">
    <property type="entry name" value="ATP-grasp"/>
</dbReference>
<dbReference type="GO" id="GO:0004363">
    <property type="term" value="F:glutathione synthase activity"/>
    <property type="evidence" value="ECO:0007669"/>
    <property type="project" value="UniProtKB-EC"/>
</dbReference>
<evidence type="ECO:0000259" key="10">
    <source>
        <dbReference type="PROSITE" id="PS50975"/>
    </source>
</evidence>
<evidence type="ECO:0000256" key="9">
    <source>
        <dbReference type="ARBA" id="ARBA00023211"/>
    </source>
</evidence>
<dbReference type="InterPro" id="IPR006284">
    <property type="entry name" value="Glut_synth_pro"/>
</dbReference>
<keyword evidence="3 11" id="KW-0436">Ligase</keyword>
<evidence type="ECO:0000256" key="4">
    <source>
        <dbReference type="ARBA" id="ARBA00022684"/>
    </source>
</evidence>
<evidence type="ECO:0000313" key="11">
    <source>
        <dbReference type="EMBL" id="VAW55567.1"/>
    </source>
</evidence>
<dbReference type="HAMAP" id="MF_00162">
    <property type="entry name" value="GSH_S"/>
    <property type="match status" value="1"/>
</dbReference>
<evidence type="ECO:0000256" key="5">
    <source>
        <dbReference type="ARBA" id="ARBA00022723"/>
    </source>
</evidence>
<keyword evidence="4" id="KW-0317">Glutathione biosynthesis</keyword>
<dbReference type="InterPro" id="IPR016185">
    <property type="entry name" value="PreATP-grasp_dom_sf"/>
</dbReference>
<proteinExistence type="inferred from homology"/>
<dbReference type="SUPFAM" id="SSF56059">
    <property type="entry name" value="Glutathione synthetase ATP-binding domain-like"/>
    <property type="match status" value="1"/>
</dbReference>
<keyword evidence="8" id="KW-0460">Magnesium</keyword>
<dbReference type="InterPro" id="IPR004215">
    <property type="entry name" value="GSHS_N"/>
</dbReference>
<dbReference type="Pfam" id="PF02951">
    <property type="entry name" value="GSH-S_N"/>
    <property type="match status" value="1"/>
</dbReference>
<dbReference type="GO" id="GO:0005524">
    <property type="term" value="F:ATP binding"/>
    <property type="evidence" value="ECO:0007669"/>
    <property type="project" value="UniProtKB-KW"/>
</dbReference>
<dbReference type="EMBL" id="UOFE01000049">
    <property type="protein sequence ID" value="VAW55567.1"/>
    <property type="molecule type" value="Genomic_DNA"/>
</dbReference>
<comment type="cofactor">
    <cofactor evidence="2">
        <name>Mg(2+)</name>
        <dbReference type="ChEBI" id="CHEBI:18420"/>
    </cofactor>
</comment>